<dbReference type="SUPFAM" id="SSF82693">
    <property type="entry name" value="Multidrug efflux transporter AcrB pore domain, PN1, PN2, PC1 and PC2 subdomains"/>
    <property type="match status" value="3"/>
</dbReference>
<dbReference type="Pfam" id="PF00873">
    <property type="entry name" value="ACR_tran"/>
    <property type="match status" value="1"/>
</dbReference>
<dbReference type="Gene3D" id="3.30.70.1430">
    <property type="entry name" value="Multidrug efflux transporter AcrB pore domain"/>
    <property type="match status" value="2"/>
</dbReference>
<dbReference type="PRINTS" id="PR00702">
    <property type="entry name" value="ACRIFLAVINRP"/>
</dbReference>
<evidence type="ECO:0000256" key="5">
    <source>
        <dbReference type="ARBA" id="ARBA00022692"/>
    </source>
</evidence>
<keyword evidence="3" id="KW-1003">Cell membrane</keyword>
<feature type="transmembrane region" description="Helical" evidence="8">
    <location>
        <begin position="522"/>
        <end position="541"/>
    </location>
</feature>
<reference evidence="10" key="1">
    <citation type="submission" date="2016-10" db="EMBL/GenBank/DDBJ databases">
        <authorList>
            <person name="Varghese N."/>
            <person name="Submissions S."/>
        </authorList>
    </citation>
    <scope>NUCLEOTIDE SEQUENCE [LARGE SCALE GENOMIC DNA]</scope>
    <source>
        <strain evidence="10">DSM 7165</strain>
    </source>
</reference>
<dbReference type="STRING" id="64971.SAMN05421831_103209"/>
<feature type="transmembrane region" description="Helical" evidence="8">
    <location>
        <begin position="12"/>
        <end position="29"/>
    </location>
</feature>
<dbReference type="EMBL" id="FNYH01000003">
    <property type="protein sequence ID" value="SEI52724.1"/>
    <property type="molecule type" value="Genomic_DNA"/>
</dbReference>
<dbReference type="Gene3D" id="3.30.70.1440">
    <property type="entry name" value="Multidrug efflux transporter AcrB pore domain"/>
    <property type="match status" value="1"/>
</dbReference>
<name>A0A1H6RHF3_9GAMM</name>
<gene>
    <name evidence="9" type="ORF">SAMN05421831_103209</name>
</gene>
<proteinExistence type="predicted"/>
<feature type="transmembrane region" description="Helical" evidence="8">
    <location>
        <begin position="905"/>
        <end position="925"/>
    </location>
</feature>
<evidence type="ECO:0000256" key="4">
    <source>
        <dbReference type="ARBA" id="ARBA00022519"/>
    </source>
</evidence>
<evidence type="ECO:0000313" key="10">
    <source>
        <dbReference type="Proteomes" id="UP000242999"/>
    </source>
</evidence>
<evidence type="ECO:0000256" key="8">
    <source>
        <dbReference type="SAM" id="Phobius"/>
    </source>
</evidence>
<comment type="subcellular location">
    <subcellularLocation>
        <location evidence="1">Cell inner membrane</location>
        <topology evidence="1">Multi-pass membrane protein</topology>
    </subcellularLocation>
</comment>
<dbReference type="OrthoDB" id="9757904at2"/>
<evidence type="ECO:0000256" key="2">
    <source>
        <dbReference type="ARBA" id="ARBA00022448"/>
    </source>
</evidence>
<sequence>MVLSDISIQRPVLATVMSLLILLVGILAYDRLTVREYPNIDIPTVSVETTYAGANAAIIESQVTNNLEDSLSGIEGIDFMTSASRAGKSQITLYFKLGRDADAAASDVRDRVGRVRGMLPDDIDEPIVAKVEADAQPIMYLAFSSPRHTPLEITDYADRLVKDKLQTIEGVANVRIFGERRYSMRIWLDRARMAAYKISVSDIQNALRSQNLEVPSGTIESQAREFSVLAQTDLRQIDEFEHIVLKDVDGYLVRLQDVARIALGPESDRGTVRFNGETAVALGVVKQSVANPLDVSAGVKAMIPQVEALLPEGMQVRVAYDSSIFIDRSIQAVYATIIEAVALVIAVIFLFLRSLRATLIPLVTIPVSLIGAFMFMYLFNFSVNTLTLLAMVMAIGLVVDDAIVVLENIYRHIEEGMTPVAAAFQGAREIGFAVIAMTLTLAAVFTPIAFAEGRTGKLFAEFALTLAAAVIVSGFVALTLSPMMCSRILKHEQHGRFYLWGERVLDSLNAGYRAVLKASLKVRPLILLLALACLGGIYWSLQHLQSELSPKEDRGTLIGFGIGPEGSTTEFLDKYSRQIEGMASQVPEVERYFVITGLFPTESNVIAFMGFKDWQQRERSTLQVAGELAPKFYGGIPGIMAFPIPPASLGQSPIAQPVEFVIQTTDSFEKLQAVVDQVMQKLYADGRFQNPDVDLKLNKPELKVSINRDKAADVGVAISEITATLETLLGGKQVTRFKQNNEQYDVILQVEDADRTRPQDLAAIYVRSQSGQMIQLSNLVQIEESVAPRELNHFNKLRAATVKSNLAPGLSQGEALTLIENFTLEAAQEVDAVGVQYDYNGQAREFKQSGNTLMITFILALGFIYLVLAAQFESFASPMVIMFSVPLALLGALLTMMYTGTSMNVYSQIGLITLIGLITKHGILITEFANQLREQGQDKVQAVVEASVLRLRPILMTTAAMVLGNVPLALAVGAGAESRQAIGWVIVGGLTLGTFLTLFVVPTVYTYIVRQAPHLVAIPPNIQAKPASA</sequence>
<dbReference type="Gene3D" id="1.20.1640.10">
    <property type="entry name" value="Multidrug efflux transporter AcrB transmembrane domain"/>
    <property type="match status" value="2"/>
</dbReference>
<dbReference type="PANTHER" id="PTHR32063:SF14">
    <property type="entry name" value="BLL4319 PROTEIN"/>
    <property type="match status" value="1"/>
</dbReference>
<dbReference type="FunFam" id="1.20.1640.10:FF:000001">
    <property type="entry name" value="Efflux pump membrane transporter"/>
    <property type="match status" value="1"/>
</dbReference>
<dbReference type="GO" id="GO:0042910">
    <property type="term" value="F:xenobiotic transmembrane transporter activity"/>
    <property type="evidence" value="ECO:0007669"/>
    <property type="project" value="TreeGrafter"/>
</dbReference>
<evidence type="ECO:0000256" key="7">
    <source>
        <dbReference type="ARBA" id="ARBA00023136"/>
    </source>
</evidence>
<dbReference type="SUPFAM" id="SSF82714">
    <property type="entry name" value="Multidrug efflux transporter AcrB TolC docking domain, DN and DC subdomains"/>
    <property type="match status" value="2"/>
</dbReference>
<feature type="transmembrane region" description="Helical" evidence="8">
    <location>
        <begin position="982"/>
        <end position="1008"/>
    </location>
</feature>
<feature type="transmembrane region" description="Helical" evidence="8">
    <location>
        <begin position="853"/>
        <end position="872"/>
    </location>
</feature>
<dbReference type="GO" id="GO:0005886">
    <property type="term" value="C:plasma membrane"/>
    <property type="evidence" value="ECO:0007669"/>
    <property type="project" value="UniProtKB-SubCell"/>
</dbReference>
<evidence type="ECO:0000256" key="6">
    <source>
        <dbReference type="ARBA" id="ARBA00022989"/>
    </source>
</evidence>
<dbReference type="InterPro" id="IPR001036">
    <property type="entry name" value="Acrflvin-R"/>
</dbReference>
<keyword evidence="2" id="KW-0813">Transport</keyword>
<evidence type="ECO:0000256" key="3">
    <source>
        <dbReference type="ARBA" id="ARBA00022475"/>
    </source>
</evidence>
<feature type="transmembrane region" description="Helical" evidence="8">
    <location>
        <begin position="385"/>
        <end position="409"/>
    </location>
</feature>
<dbReference type="Gene3D" id="3.30.2090.10">
    <property type="entry name" value="Multidrug efflux transporter AcrB TolC docking domain, DN and DC subdomains"/>
    <property type="match status" value="2"/>
</dbReference>
<keyword evidence="6 8" id="KW-1133">Transmembrane helix</keyword>
<evidence type="ECO:0000256" key="1">
    <source>
        <dbReference type="ARBA" id="ARBA00004429"/>
    </source>
</evidence>
<dbReference type="InterPro" id="IPR027463">
    <property type="entry name" value="AcrB_DN_DC_subdom"/>
</dbReference>
<keyword evidence="4" id="KW-0997">Cell inner membrane</keyword>
<organism evidence="9 10">
    <name type="scientific">Allopseudospirillum japonicum</name>
    <dbReference type="NCBI Taxonomy" id="64971"/>
    <lineage>
        <taxon>Bacteria</taxon>
        <taxon>Pseudomonadati</taxon>
        <taxon>Pseudomonadota</taxon>
        <taxon>Gammaproteobacteria</taxon>
        <taxon>Oceanospirillales</taxon>
        <taxon>Oceanospirillaceae</taxon>
        <taxon>Allopseudospirillum</taxon>
    </lineage>
</organism>
<evidence type="ECO:0000313" key="9">
    <source>
        <dbReference type="EMBL" id="SEI52724.1"/>
    </source>
</evidence>
<dbReference type="PANTHER" id="PTHR32063">
    <property type="match status" value="1"/>
</dbReference>
<accession>A0A1H6RHF3</accession>
<dbReference type="Gene3D" id="3.30.70.1320">
    <property type="entry name" value="Multidrug efflux transporter AcrB pore domain like"/>
    <property type="match status" value="1"/>
</dbReference>
<dbReference type="SUPFAM" id="SSF82866">
    <property type="entry name" value="Multidrug efflux transporter AcrB transmembrane domain"/>
    <property type="match status" value="2"/>
</dbReference>
<keyword evidence="5 8" id="KW-0812">Transmembrane</keyword>
<feature type="transmembrane region" description="Helical" evidence="8">
    <location>
        <begin position="879"/>
        <end position="899"/>
    </location>
</feature>
<dbReference type="AlphaFoldDB" id="A0A1H6RHF3"/>
<dbReference type="RefSeq" id="WP_093308859.1">
    <property type="nucleotide sequence ID" value="NZ_FNYH01000003.1"/>
</dbReference>
<keyword evidence="7 8" id="KW-0472">Membrane</keyword>
<dbReference type="Proteomes" id="UP000242999">
    <property type="component" value="Unassembled WGS sequence"/>
</dbReference>
<feature type="transmembrane region" description="Helical" evidence="8">
    <location>
        <begin position="359"/>
        <end position="379"/>
    </location>
</feature>
<feature type="transmembrane region" description="Helical" evidence="8">
    <location>
        <begin position="954"/>
        <end position="976"/>
    </location>
</feature>
<feature type="transmembrane region" description="Helical" evidence="8">
    <location>
        <begin position="430"/>
        <end position="450"/>
    </location>
</feature>
<protein>
    <submittedName>
        <fullName evidence="9">Multidrug efflux pump</fullName>
    </submittedName>
</protein>
<feature type="transmembrane region" description="Helical" evidence="8">
    <location>
        <begin position="332"/>
        <end position="352"/>
    </location>
</feature>
<keyword evidence="10" id="KW-1185">Reference proteome</keyword>
<feature type="transmembrane region" description="Helical" evidence="8">
    <location>
        <begin position="462"/>
        <end position="480"/>
    </location>
</feature>